<name>A0A5C0UDG6_9PROT</name>
<dbReference type="Pfam" id="PF05947">
    <property type="entry name" value="T6SS_TssF"/>
    <property type="match status" value="1"/>
</dbReference>
<accession>A0A5C0UDG6</accession>
<proteinExistence type="predicted"/>
<keyword evidence="2" id="KW-1185">Reference proteome</keyword>
<organism evidence="1 2">
    <name type="scientific">Candidatus Cytomitobacter indipagum</name>
    <dbReference type="NCBI Taxonomy" id="2601575"/>
    <lineage>
        <taxon>Bacteria</taxon>
        <taxon>Pseudomonadati</taxon>
        <taxon>Pseudomonadota</taxon>
        <taxon>Alphaproteobacteria</taxon>
        <taxon>Holosporales</taxon>
        <taxon>Holosporaceae</taxon>
        <taxon>Candidatus Cytomitobacter</taxon>
    </lineage>
</organism>
<evidence type="ECO:0000313" key="2">
    <source>
        <dbReference type="Proteomes" id="UP000325155"/>
    </source>
</evidence>
<reference evidence="1 2" key="1">
    <citation type="submission" date="2019-08" db="EMBL/GenBank/DDBJ databases">
        <title>Highly reduced genomes of protist endosymbionts show evolutionary convergence.</title>
        <authorList>
            <person name="George E."/>
            <person name="Husnik F."/>
            <person name="Tashyreva D."/>
            <person name="Prokopchuk G."/>
            <person name="Horak A."/>
            <person name="Kwong W.K."/>
            <person name="Lukes J."/>
            <person name="Keeling P.J."/>
        </authorList>
    </citation>
    <scope>NUCLEOTIDE SEQUENCE [LARGE SCALE GENOMIC DNA]</scope>
    <source>
        <strain evidence="1">1605</strain>
    </source>
</reference>
<dbReference type="AlphaFoldDB" id="A0A5C0UDG6"/>
<dbReference type="NCBIfam" id="TIGR03359">
    <property type="entry name" value="VI_chp_6"/>
    <property type="match status" value="1"/>
</dbReference>
<dbReference type="Proteomes" id="UP000325155">
    <property type="component" value="Chromosome"/>
</dbReference>
<dbReference type="OrthoDB" id="9763676at2"/>
<protein>
    <submittedName>
        <fullName evidence="1">Type VI secretion system baseplate subunit TssF</fullName>
    </submittedName>
</protein>
<sequence length="586" mass="67926">MHSNSDMSQNNPDLNKLFPYFRNSMNYLMQEGEKFAQKYPSIAKELNFSEHKISDPHVKRVIEAFAFFDARLQYQVDDQMRDISANLLNALYPQFTAPIPSCTILQFHKMKNISQKQSISIEKNTQVKAKNSYKQECTFSTVYDLDLTDFQINQMQYVKAEQSDLAVKNSFMLGLNAQNIKPNQSVSLFINSDSFSSFSLYENILAYNHDGPTPIFAANLKHELLQKEPIGYIYPKGFSDEDALLDIPQYCSDIHRNLMEYSAFPEKFLFVDMKFNDFNFENNEIQLLIPLSEKANPNTIHLNNNMLSTNCTPAINLFPKKSEPIMINYESESYKLIPAKNEIAFEIHTIQNVYQYDQSKENNRITYNQYFGFRHHDTSKSWYHYRQPSIYDGTDAFIALVDEEMKHLDSNSATIYADLLCTNRKQAEHIKINTEFQVNKIDGVYCSNLIQPTQSMYSNSEGKEQWSLISNLSLNHISLAINRNNIETLQKMLSIYSSRKDLKQYNKKILKIEYKESIGRVKNAITETLPKIIFKITFEDSNAEIFLLSVLLSNILIKTAPFNSLVDVLILKNSNDTIWKKVSLEQ</sequence>
<dbReference type="InterPro" id="IPR010272">
    <property type="entry name" value="T6SS_TssF"/>
</dbReference>
<dbReference type="KEGG" id="cip:FZC35_01660"/>
<gene>
    <name evidence="1" type="primary">tssF</name>
    <name evidence="1" type="ORF">FZC35_01660</name>
</gene>
<dbReference type="EMBL" id="CP043315">
    <property type="protein sequence ID" value="QEK38076.1"/>
    <property type="molecule type" value="Genomic_DNA"/>
</dbReference>
<dbReference type="PANTHER" id="PTHR35370">
    <property type="entry name" value="CYTOPLASMIC PROTEIN-RELATED-RELATED"/>
    <property type="match status" value="1"/>
</dbReference>
<dbReference type="PANTHER" id="PTHR35370:SF1">
    <property type="entry name" value="TYPE VI SECRETION SYSTEM COMPONENT TSSF1"/>
    <property type="match status" value="1"/>
</dbReference>
<evidence type="ECO:0000313" key="1">
    <source>
        <dbReference type="EMBL" id="QEK38076.1"/>
    </source>
</evidence>